<dbReference type="PANTHER" id="PTHR12820:SF0">
    <property type="entry name" value="VACUOLAR PROTEIN SORTING-ASSOCIATED PROTEIN 53 HOMOLOG"/>
    <property type="match status" value="1"/>
</dbReference>
<sequence>MILTPHDPSEGLVENYILLIGDKNINNFQKILELKGLKKNEQQQLTEQFQQRVADDTTLLENSNILSSITLSQFITPSLPTSFPTLFSNPSLSSNNSNNFTTSTIGSNLADKSAANKFNESVRKIMAGGWRRTDSNKKEDEK</sequence>
<dbReference type="GO" id="GO:0005829">
    <property type="term" value="C:cytosol"/>
    <property type="evidence" value="ECO:0007669"/>
    <property type="project" value="GOC"/>
</dbReference>
<reference evidence="2 3" key="1">
    <citation type="submission" date="2018-06" db="EMBL/GenBank/DDBJ databases">
        <title>Comparative genomics reveals the genomic features of Rhizophagus irregularis, R. cerebriforme, R. diaphanum and Gigaspora rosea, and their symbiotic lifestyle signature.</title>
        <authorList>
            <person name="Morin E."/>
            <person name="San Clemente H."/>
            <person name="Chen E.C.H."/>
            <person name="De La Providencia I."/>
            <person name="Hainaut M."/>
            <person name="Kuo A."/>
            <person name="Kohler A."/>
            <person name="Murat C."/>
            <person name="Tang N."/>
            <person name="Roy S."/>
            <person name="Loubradou J."/>
            <person name="Henrissat B."/>
            <person name="Grigoriev I.V."/>
            <person name="Corradi N."/>
            <person name="Roux C."/>
            <person name="Martin F.M."/>
        </authorList>
    </citation>
    <scope>NUCLEOTIDE SEQUENCE [LARGE SCALE GENOMIC DNA]</scope>
    <source>
        <strain evidence="2 3">DAOM 227022</strain>
    </source>
</reference>
<keyword evidence="3" id="KW-1185">Reference proteome</keyword>
<dbReference type="EMBL" id="QKYT01002024">
    <property type="protein sequence ID" value="RIA78809.1"/>
    <property type="molecule type" value="Genomic_DNA"/>
</dbReference>
<dbReference type="PANTHER" id="PTHR12820">
    <property type="entry name" value="VACUOLAR SORTING PROTEIN 53"/>
    <property type="match status" value="1"/>
</dbReference>
<evidence type="ECO:0000259" key="1">
    <source>
        <dbReference type="Pfam" id="PF16854"/>
    </source>
</evidence>
<evidence type="ECO:0000313" key="2">
    <source>
        <dbReference type="EMBL" id="RIA78809.1"/>
    </source>
</evidence>
<gene>
    <name evidence="2" type="ORF">C1645_182535</name>
</gene>
<dbReference type="STRING" id="658196.A0A397S267"/>
<dbReference type="InterPro" id="IPR039766">
    <property type="entry name" value="Vps53"/>
</dbReference>
<dbReference type="Pfam" id="PF16854">
    <property type="entry name" value="VPS53_C"/>
    <property type="match status" value="1"/>
</dbReference>
<dbReference type="OrthoDB" id="10261632at2759"/>
<dbReference type="InterPro" id="IPR031745">
    <property type="entry name" value="Vps53_C"/>
</dbReference>
<dbReference type="GO" id="GO:0042147">
    <property type="term" value="P:retrograde transport, endosome to Golgi"/>
    <property type="evidence" value="ECO:0007669"/>
    <property type="project" value="InterPro"/>
</dbReference>
<name>A0A397S267_9GLOM</name>
<dbReference type="Proteomes" id="UP000265703">
    <property type="component" value="Unassembled WGS sequence"/>
</dbReference>
<accession>A0A397S267</accession>
<dbReference type="Gene3D" id="1.10.357.110">
    <property type="entry name" value="Vacuolar protein sorting-associated protein 53, C-terminus"/>
    <property type="match status" value="1"/>
</dbReference>
<dbReference type="GO" id="GO:0000938">
    <property type="term" value="C:GARP complex"/>
    <property type="evidence" value="ECO:0007669"/>
    <property type="project" value="InterPro"/>
</dbReference>
<proteinExistence type="predicted"/>
<protein>
    <recommendedName>
        <fullName evidence="1">Vps53 C-terminal domain-containing protein</fullName>
    </recommendedName>
</protein>
<evidence type="ECO:0000313" key="3">
    <source>
        <dbReference type="Proteomes" id="UP000265703"/>
    </source>
</evidence>
<feature type="domain" description="Vps53 C-terminal" evidence="1">
    <location>
        <begin position="1"/>
        <end position="37"/>
    </location>
</feature>
<organism evidence="2 3">
    <name type="scientific">Glomus cerebriforme</name>
    <dbReference type="NCBI Taxonomy" id="658196"/>
    <lineage>
        <taxon>Eukaryota</taxon>
        <taxon>Fungi</taxon>
        <taxon>Fungi incertae sedis</taxon>
        <taxon>Mucoromycota</taxon>
        <taxon>Glomeromycotina</taxon>
        <taxon>Glomeromycetes</taxon>
        <taxon>Glomerales</taxon>
        <taxon>Glomeraceae</taxon>
        <taxon>Glomus</taxon>
    </lineage>
</organism>
<dbReference type="InterPro" id="IPR038260">
    <property type="entry name" value="Vps53_C_sf"/>
</dbReference>
<comment type="caution">
    <text evidence="2">The sequence shown here is derived from an EMBL/GenBank/DDBJ whole genome shotgun (WGS) entry which is preliminary data.</text>
</comment>
<dbReference type="AlphaFoldDB" id="A0A397S267"/>